<gene>
    <name evidence="1" type="ORF">LTRI10_LOCUS20662</name>
</gene>
<dbReference type="EMBL" id="OZ034816">
    <property type="protein sequence ID" value="CAL1379122.1"/>
    <property type="molecule type" value="Genomic_DNA"/>
</dbReference>
<organism evidence="1 2">
    <name type="scientific">Linum trigynum</name>
    <dbReference type="NCBI Taxonomy" id="586398"/>
    <lineage>
        <taxon>Eukaryota</taxon>
        <taxon>Viridiplantae</taxon>
        <taxon>Streptophyta</taxon>
        <taxon>Embryophyta</taxon>
        <taxon>Tracheophyta</taxon>
        <taxon>Spermatophyta</taxon>
        <taxon>Magnoliopsida</taxon>
        <taxon>eudicotyledons</taxon>
        <taxon>Gunneridae</taxon>
        <taxon>Pentapetalae</taxon>
        <taxon>rosids</taxon>
        <taxon>fabids</taxon>
        <taxon>Malpighiales</taxon>
        <taxon>Linaceae</taxon>
        <taxon>Linum</taxon>
    </lineage>
</organism>
<protein>
    <submittedName>
        <fullName evidence="1">Uncharacterized protein</fullName>
    </submittedName>
</protein>
<dbReference type="Proteomes" id="UP001497516">
    <property type="component" value="Chromosome 3"/>
</dbReference>
<sequence length="99" mass="11200">MGQRGRQHCHVRDHVKINTPSNMATLKTTSIKVKELSTVHGKQHGHVQDYVHMNTPFNTTMLKTTSREVKKLSKVQRGHQQCCVAGRVHCQKHGLGTLH</sequence>
<dbReference type="AlphaFoldDB" id="A0AAV2DZY4"/>
<keyword evidence="2" id="KW-1185">Reference proteome</keyword>
<proteinExistence type="predicted"/>
<reference evidence="1 2" key="1">
    <citation type="submission" date="2024-04" db="EMBL/GenBank/DDBJ databases">
        <authorList>
            <person name="Fracassetti M."/>
        </authorList>
    </citation>
    <scope>NUCLEOTIDE SEQUENCE [LARGE SCALE GENOMIC DNA]</scope>
</reference>
<name>A0AAV2DZY4_9ROSI</name>
<evidence type="ECO:0000313" key="1">
    <source>
        <dbReference type="EMBL" id="CAL1379122.1"/>
    </source>
</evidence>
<accession>A0AAV2DZY4</accession>
<evidence type="ECO:0000313" key="2">
    <source>
        <dbReference type="Proteomes" id="UP001497516"/>
    </source>
</evidence>